<reference evidence="3" key="1">
    <citation type="journal article" date="2014" name="Int. J. Syst. Evol. Microbiol.">
        <title>Complete genome sequence of Corynebacterium casei LMG S-19264T (=DSM 44701T), isolated from a smear-ripened cheese.</title>
        <authorList>
            <consortium name="US DOE Joint Genome Institute (JGI-PGF)"/>
            <person name="Walter F."/>
            <person name="Albersmeier A."/>
            <person name="Kalinowski J."/>
            <person name="Ruckert C."/>
        </authorList>
    </citation>
    <scope>NUCLEOTIDE SEQUENCE</scope>
    <source>
        <strain evidence="3">CGMCC 1.6293</strain>
    </source>
</reference>
<feature type="chain" id="PRO_5037115985" description="ABC transporter substrate-binding protein" evidence="2">
    <location>
        <begin position="24"/>
        <end position="323"/>
    </location>
</feature>
<proteinExistence type="inferred from homology"/>
<protein>
    <recommendedName>
        <fullName evidence="5">ABC transporter substrate-binding protein</fullName>
    </recommendedName>
</protein>
<accession>A0A917SVW1</accession>
<dbReference type="Proteomes" id="UP000649829">
    <property type="component" value="Unassembled WGS sequence"/>
</dbReference>
<evidence type="ECO:0000313" key="4">
    <source>
        <dbReference type="Proteomes" id="UP000649829"/>
    </source>
</evidence>
<sequence length="323" mass="34171">MFQHLSKLAAAGAIVLAASAAQAQDFPTKPITWIVPYTPGGITDTRSRLIADEFGKALGQTVVVENKPGAGGTLGLEYVARSDPDGYTIVYGTLGTLAAAPSLYNNLRYDSLEDFVPIHMMGSSANTVIAYKDTPYSTPEELVAYAKEHPGEVTVGLAGIGTGTHLASELFANAAGIELLQVPYKGSAPMLNDLIAGRLDIAFDYPVSTLGHVQSGAVKVLGVTSEERLELFPDAPTMAEAGLPDAVTGSWSGIFAPGGTPPERVEILADAFAAAMESEAVKDAFEKVQSEIWMMRGEEMSDYVAAERDRWTGIIEAAGIEKR</sequence>
<comment type="caution">
    <text evidence="3">The sequence shown here is derived from an EMBL/GenBank/DDBJ whole genome shotgun (WGS) entry which is preliminary data.</text>
</comment>
<dbReference type="SUPFAM" id="SSF53850">
    <property type="entry name" value="Periplasmic binding protein-like II"/>
    <property type="match status" value="1"/>
</dbReference>
<organism evidence="3 4">
    <name type="scientific">Pseudooceanicola nanhaiensis</name>
    <dbReference type="NCBI Taxonomy" id="375761"/>
    <lineage>
        <taxon>Bacteria</taxon>
        <taxon>Pseudomonadati</taxon>
        <taxon>Pseudomonadota</taxon>
        <taxon>Alphaproteobacteria</taxon>
        <taxon>Rhodobacterales</taxon>
        <taxon>Paracoccaceae</taxon>
        <taxon>Pseudooceanicola</taxon>
    </lineage>
</organism>
<dbReference type="InterPro" id="IPR042100">
    <property type="entry name" value="Bug_dom1"/>
</dbReference>
<evidence type="ECO:0000313" key="3">
    <source>
        <dbReference type="EMBL" id="GGM00238.1"/>
    </source>
</evidence>
<feature type="signal peptide" evidence="2">
    <location>
        <begin position="1"/>
        <end position="23"/>
    </location>
</feature>
<evidence type="ECO:0000256" key="1">
    <source>
        <dbReference type="ARBA" id="ARBA00006987"/>
    </source>
</evidence>
<dbReference type="Gene3D" id="3.40.190.150">
    <property type="entry name" value="Bordetella uptake gene, domain 1"/>
    <property type="match status" value="1"/>
</dbReference>
<name>A0A917SVW1_9RHOB</name>
<reference evidence="3" key="2">
    <citation type="submission" date="2020-09" db="EMBL/GenBank/DDBJ databases">
        <authorList>
            <person name="Sun Q."/>
            <person name="Zhou Y."/>
        </authorList>
    </citation>
    <scope>NUCLEOTIDE SEQUENCE</scope>
    <source>
        <strain evidence="3">CGMCC 1.6293</strain>
    </source>
</reference>
<dbReference type="CDD" id="cd07012">
    <property type="entry name" value="PBP2_Bug_TTT"/>
    <property type="match status" value="1"/>
</dbReference>
<dbReference type="EMBL" id="BMLF01000001">
    <property type="protein sequence ID" value="GGM00238.1"/>
    <property type="molecule type" value="Genomic_DNA"/>
</dbReference>
<dbReference type="Pfam" id="PF03401">
    <property type="entry name" value="TctC"/>
    <property type="match status" value="1"/>
</dbReference>
<dbReference type="RefSeq" id="WP_028287849.1">
    <property type="nucleotide sequence ID" value="NZ_BMLF01000001.1"/>
</dbReference>
<evidence type="ECO:0000256" key="2">
    <source>
        <dbReference type="SAM" id="SignalP"/>
    </source>
</evidence>
<dbReference type="Gene3D" id="3.40.190.10">
    <property type="entry name" value="Periplasmic binding protein-like II"/>
    <property type="match status" value="1"/>
</dbReference>
<gene>
    <name evidence="3" type="ORF">GCM10011534_22600</name>
</gene>
<comment type="similarity">
    <text evidence="1">Belongs to the UPF0065 (bug) family.</text>
</comment>
<dbReference type="PANTHER" id="PTHR42928:SF5">
    <property type="entry name" value="BLR1237 PROTEIN"/>
    <property type="match status" value="1"/>
</dbReference>
<dbReference type="PANTHER" id="PTHR42928">
    <property type="entry name" value="TRICARBOXYLATE-BINDING PROTEIN"/>
    <property type="match status" value="1"/>
</dbReference>
<dbReference type="PIRSF" id="PIRSF017082">
    <property type="entry name" value="YflP"/>
    <property type="match status" value="1"/>
</dbReference>
<keyword evidence="2" id="KW-0732">Signal</keyword>
<dbReference type="InterPro" id="IPR005064">
    <property type="entry name" value="BUG"/>
</dbReference>
<evidence type="ECO:0008006" key="5">
    <source>
        <dbReference type="Google" id="ProtNLM"/>
    </source>
</evidence>
<keyword evidence="4" id="KW-1185">Reference proteome</keyword>
<dbReference type="AlphaFoldDB" id="A0A917SVW1"/>